<feature type="domain" description="GRAM" evidence="2">
    <location>
        <begin position="74"/>
        <end position="152"/>
    </location>
</feature>
<dbReference type="EMBL" id="CP039353">
    <property type="protein sequence ID" value="QCE08750.1"/>
    <property type="molecule type" value="Genomic_DNA"/>
</dbReference>
<gene>
    <name evidence="3" type="ORF">DEO72_LG9g3780</name>
</gene>
<keyword evidence="4" id="KW-1185">Reference proteome</keyword>
<dbReference type="InterPro" id="IPR011993">
    <property type="entry name" value="PH-like_dom_sf"/>
</dbReference>
<reference evidence="3 4" key="1">
    <citation type="submission" date="2019-04" db="EMBL/GenBank/DDBJ databases">
        <title>An improved genome assembly and genetic linkage map for asparagus bean, Vigna unguiculata ssp. sesquipedialis.</title>
        <authorList>
            <person name="Xia Q."/>
            <person name="Zhang R."/>
            <person name="Dong Y."/>
        </authorList>
    </citation>
    <scope>NUCLEOTIDE SEQUENCE [LARGE SCALE GENOMIC DNA]</scope>
    <source>
        <tissue evidence="3">Leaf</tissue>
    </source>
</reference>
<evidence type="ECO:0000259" key="2">
    <source>
        <dbReference type="SMART" id="SM00568"/>
    </source>
</evidence>
<evidence type="ECO:0000313" key="4">
    <source>
        <dbReference type="Proteomes" id="UP000501690"/>
    </source>
</evidence>
<feature type="domain" description="GRAM" evidence="2">
    <location>
        <begin position="276"/>
        <end position="354"/>
    </location>
</feature>
<dbReference type="Proteomes" id="UP000501690">
    <property type="component" value="Linkage Group LG9"/>
</dbReference>
<evidence type="ECO:0000256" key="1">
    <source>
        <dbReference type="ARBA" id="ARBA00009414"/>
    </source>
</evidence>
<dbReference type="InterPro" id="IPR037848">
    <property type="entry name" value="GEM-like"/>
</dbReference>
<dbReference type="InterPro" id="IPR004182">
    <property type="entry name" value="GRAM"/>
</dbReference>
<protein>
    <recommendedName>
        <fullName evidence="2">GRAM domain-containing protein</fullName>
    </recommendedName>
</protein>
<accession>A0A4D6N4K2</accession>
<name>A0A4D6N4K2_VIGUN</name>
<organism evidence="3 4">
    <name type="scientific">Vigna unguiculata</name>
    <name type="common">Cowpea</name>
    <dbReference type="NCBI Taxonomy" id="3917"/>
    <lineage>
        <taxon>Eukaryota</taxon>
        <taxon>Viridiplantae</taxon>
        <taxon>Streptophyta</taxon>
        <taxon>Embryophyta</taxon>
        <taxon>Tracheophyta</taxon>
        <taxon>Spermatophyta</taxon>
        <taxon>Magnoliopsida</taxon>
        <taxon>eudicotyledons</taxon>
        <taxon>Gunneridae</taxon>
        <taxon>Pentapetalae</taxon>
        <taxon>rosids</taxon>
        <taxon>fabids</taxon>
        <taxon>Fabales</taxon>
        <taxon>Fabaceae</taxon>
        <taxon>Papilionoideae</taxon>
        <taxon>50 kb inversion clade</taxon>
        <taxon>NPAAA clade</taxon>
        <taxon>indigoferoid/millettioid clade</taxon>
        <taxon>Phaseoleae</taxon>
        <taxon>Vigna</taxon>
    </lineage>
</organism>
<dbReference type="AlphaFoldDB" id="A0A4D6N4K2"/>
<comment type="similarity">
    <text evidence="1">Belongs to the GEM family.</text>
</comment>
<dbReference type="PANTHER" id="PTHR31969">
    <property type="entry name" value="GEM-LIKE PROTEIN 2"/>
    <property type="match status" value="1"/>
</dbReference>
<sequence>MHTSSLLHHQLVVGTSVTHGQLQKPVNRLPGPATQCQCSTSTSKQMRLRTNISETVKRKISLGARILRVGGVEKVFQQFFTMEEGERLLKVSQCYLSTTSGPIAGFLFISTYKVAFCSERTVKVFTQNGHMLRIRYKVVIPLKKIKSMNQTENMQKPRQKYIEIVTEDNFEFWLMAFKSQKITTKMKATLVHELANGVSVTSTFHGAKSSKRYYLPDARGKYTKSISKSKQSRTNHKSGFLQRVREHAVKLGPKIDTVKGKLSMGARILQVGGVEKVFMQLFSVAEGEKLLKASQCYLSTTSGPMAGLLFISTEKVAFCSDRSISVTTPDGENIRVRYKVSIPLKKIKSVNKSQNAEKPSQKYIEIVTVDDFDFWFLGFFHYQKALKYLQQAVSQS</sequence>
<dbReference type="Gene3D" id="2.30.29.30">
    <property type="entry name" value="Pleckstrin-homology domain (PH domain)/Phosphotyrosine-binding domain (PTB)"/>
    <property type="match status" value="2"/>
</dbReference>
<dbReference type="Pfam" id="PF02893">
    <property type="entry name" value="GRAM"/>
    <property type="match status" value="2"/>
</dbReference>
<evidence type="ECO:0000313" key="3">
    <source>
        <dbReference type="EMBL" id="QCE08750.1"/>
    </source>
</evidence>
<proteinExistence type="inferred from homology"/>
<dbReference type="SMART" id="SM00568">
    <property type="entry name" value="GRAM"/>
    <property type="match status" value="2"/>
</dbReference>